<organism evidence="4 5">
    <name type="scientific">Dictyobacter aurantiacus</name>
    <dbReference type="NCBI Taxonomy" id="1936993"/>
    <lineage>
        <taxon>Bacteria</taxon>
        <taxon>Bacillati</taxon>
        <taxon>Chloroflexota</taxon>
        <taxon>Ktedonobacteria</taxon>
        <taxon>Ktedonobacterales</taxon>
        <taxon>Dictyobacteraceae</taxon>
        <taxon>Dictyobacter</taxon>
    </lineage>
</organism>
<feature type="domain" description="Glycoside hydrolase family 65 C-terminal" evidence="2">
    <location>
        <begin position="1012"/>
        <end position="1054"/>
    </location>
</feature>
<dbReference type="Gene3D" id="3.30.70.1020">
    <property type="entry name" value="Trehalose-6-phosphate phosphatase related protein, domain 2"/>
    <property type="match status" value="1"/>
</dbReference>
<dbReference type="GO" id="GO:0030246">
    <property type="term" value="F:carbohydrate binding"/>
    <property type="evidence" value="ECO:0007669"/>
    <property type="project" value="InterPro"/>
</dbReference>
<evidence type="ECO:0000313" key="5">
    <source>
        <dbReference type="Proteomes" id="UP000287224"/>
    </source>
</evidence>
<dbReference type="Pfam" id="PF03636">
    <property type="entry name" value="Glyco_hydro_65N"/>
    <property type="match status" value="1"/>
</dbReference>
<feature type="domain" description="Glycoside hydrolase family 65 central catalytic" evidence="1">
    <location>
        <begin position="604"/>
        <end position="1000"/>
    </location>
</feature>
<dbReference type="NCBIfam" id="TIGR01484">
    <property type="entry name" value="HAD-SF-IIB"/>
    <property type="match status" value="1"/>
</dbReference>
<reference evidence="5" key="1">
    <citation type="submission" date="2018-12" db="EMBL/GenBank/DDBJ databases">
        <title>Tengunoibacter tsumagoiensis gen. nov., sp. nov., Dictyobacter kobayashii sp. nov., D. alpinus sp. nov., and D. joshuensis sp. nov. and description of Dictyobacteraceae fam. nov. within the order Ktedonobacterales isolated from Tengu-no-mugimeshi.</title>
        <authorList>
            <person name="Wang C.M."/>
            <person name="Zheng Y."/>
            <person name="Sakai Y."/>
            <person name="Toyoda A."/>
            <person name="Minakuchi Y."/>
            <person name="Abe K."/>
            <person name="Yokota A."/>
            <person name="Yabe S."/>
        </authorList>
    </citation>
    <scope>NUCLEOTIDE SEQUENCE [LARGE SCALE GENOMIC DNA]</scope>
    <source>
        <strain evidence="5">S-27</strain>
    </source>
</reference>
<sequence>MAKHIGNLPHALDEEAELAQRLAGKQPAVFLDYDGTLTPIRDRPEDAVISDGMREAVRRLAERVPVCVVSGRDRKVVQELMGINSLIVAGSHGFDIWSPDGRAIQREEGAAFEGLLHDVEMRLRADLADIPGALIEPKKSSVAVHYRLVTDEYRPRIKEIVDMILGEHPDELKVTPGKMVFEIQPKLDWDKGKAVLYLLEELSLDRGDVVPIYLGDDITDEDAFRALAGRGIGVFVGHADDPETVGRTTAADYVLNTMDEVEGFLNSLAELESAEEKQTLPGGARPNPNDWTLAYDFFDPEQERLREVLTSTGNGYFCTRGSLEWADVDEVHYPGTYAHGCYNRETTIMGGRPVLNEDLVNLPNWLLLKLRIGNEEPISLKNVELLSYRHAVDFRNATVIREMRFRDRRGRETTLVSRRFVSMADMHQGALEWTITAENWSGPVEVITALDARVINQGVARYRELEGRHLHPVASRTPRPDTISLIVHTRQSRIYVAEAVRTRVYGDVGELEVERSRYLMEDYAHQTLGFDLLQGQPVRVEKMVSFYTSRDQAINEPLTNAEKAVKRFGTFDEAFEQHRRAWDELWDDCDILVPNDDRVQFLLRFHASHVLQTCSPHTADLDAGVSARGLNGEAYRGHIFWDELYVYPFLNFRLPKITRGLLMYRYRRLDEARALARAAGYRGAMYPWQSGSDGKEETQVVHLNPRSGAWEPDLSQNQRHVSAAIFYNIWHYIQATGDTDFLLGPGAEMMMEIARFWASIAHFNPQRGRYEIHSVMGPDEFHEKYPDSDQPGLRNNAYTNVMVAWICDIASRLPDMLAERRRRALAERINLTSQEIETWRDMSRKMYVPFRDDGIINQFDGWDRLEDLNWDAYREKYGNIQRLDRILRAEGKEPDRYKLSKQADTVLLFYLFRQDEMKEIFERLGYDYSPDILRKNVEYYDAHTSHGSTLSFVSYAGIYAEIDLATSWERYLVALESDVGDIQGGTTAEGIHMGVMSGTLDLVQRSYLGEVIRDGVLYFNPKPIEQLRGLSLPMRFRGLLINVTLEEGRLRVGAEVNSLNQSVRIGVGNQVREIGSGESYTFEL</sequence>
<dbReference type="CDD" id="cd01627">
    <property type="entry name" value="HAD_TPP"/>
    <property type="match status" value="1"/>
</dbReference>
<dbReference type="GO" id="GO:0016791">
    <property type="term" value="F:phosphatase activity"/>
    <property type="evidence" value="ECO:0007669"/>
    <property type="project" value="UniProtKB-ARBA"/>
</dbReference>
<dbReference type="EMBL" id="BIFQ01000001">
    <property type="protein sequence ID" value="GCE06069.1"/>
    <property type="molecule type" value="Genomic_DNA"/>
</dbReference>
<dbReference type="GO" id="GO:0016757">
    <property type="term" value="F:glycosyltransferase activity"/>
    <property type="evidence" value="ECO:0007669"/>
    <property type="project" value="UniProtKB-ARBA"/>
</dbReference>
<comment type="caution">
    <text evidence="4">The sequence shown here is derived from an EMBL/GenBank/DDBJ whole genome shotgun (WGS) entry which is preliminary data.</text>
</comment>
<dbReference type="GO" id="GO:0005992">
    <property type="term" value="P:trehalose biosynthetic process"/>
    <property type="evidence" value="ECO:0007669"/>
    <property type="project" value="InterPro"/>
</dbReference>
<dbReference type="InterPro" id="IPR006379">
    <property type="entry name" value="HAD-SF_hydro_IIB"/>
</dbReference>
<evidence type="ECO:0000259" key="3">
    <source>
        <dbReference type="Pfam" id="PF03636"/>
    </source>
</evidence>
<dbReference type="PANTHER" id="PTHR11051">
    <property type="entry name" value="GLYCOSYL HYDROLASE-RELATED"/>
    <property type="match status" value="1"/>
</dbReference>
<dbReference type="InterPro" id="IPR023214">
    <property type="entry name" value="HAD_sf"/>
</dbReference>
<dbReference type="SUPFAM" id="SSF74650">
    <property type="entry name" value="Galactose mutarotase-like"/>
    <property type="match status" value="1"/>
</dbReference>
<dbReference type="InterPro" id="IPR005195">
    <property type="entry name" value="Glyco_hydro_65_M"/>
</dbReference>
<feature type="domain" description="Glycoside hydrolase family 65 N-terminal" evidence="3">
    <location>
        <begin position="295"/>
        <end position="550"/>
    </location>
</feature>
<dbReference type="NCBIfam" id="TIGR00685">
    <property type="entry name" value="T6PP"/>
    <property type="match status" value="1"/>
</dbReference>
<dbReference type="Gene3D" id="3.40.50.1000">
    <property type="entry name" value="HAD superfamily/HAD-like"/>
    <property type="match status" value="1"/>
</dbReference>
<dbReference type="GO" id="GO:0004553">
    <property type="term" value="F:hydrolase activity, hydrolyzing O-glycosyl compounds"/>
    <property type="evidence" value="ECO:0007669"/>
    <property type="project" value="TreeGrafter"/>
</dbReference>
<dbReference type="Proteomes" id="UP000287224">
    <property type="component" value="Unassembled WGS sequence"/>
</dbReference>
<dbReference type="InterPro" id="IPR037018">
    <property type="entry name" value="GH65_N"/>
</dbReference>
<evidence type="ECO:0000313" key="4">
    <source>
        <dbReference type="EMBL" id="GCE06069.1"/>
    </source>
</evidence>
<dbReference type="InterPro" id="IPR005194">
    <property type="entry name" value="Glyco_hydro_65_C"/>
</dbReference>
<dbReference type="Pfam" id="PF02358">
    <property type="entry name" value="Trehalose_PPase"/>
    <property type="match status" value="1"/>
</dbReference>
<dbReference type="SUPFAM" id="SSF48208">
    <property type="entry name" value="Six-hairpin glycosidases"/>
    <property type="match status" value="1"/>
</dbReference>
<dbReference type="InterPro" id="IPR036412">
    <property type="entry name" value="HAD-like_sf"/>
</dbReference>
<keyword evidence="5" id="KW-1185">Reference proteome</keyword>
<evidence type="ECO:0000259" key="2">
    <source>
        <dbReference type="Pfam" id="PF03633"/>
    </source>
</evidence>
<dbReference type="InterPro" id="IPR012341">
    <property type="entry name" value="6hp_glycosidase-like_sf"/>
</dbReference>
<name>A0A401ZGT4_9CHLR</name>
<dbReference type="Pfam" id="PF03632">
    <property type="entry name" value="Glyco_hydro_65m"/>
    <property type="match status" value="1"/>
</dbReference>
<proteinExistence type="predicted"/>
<gene>
    <name evidence="4" type="ORF">KDAU_33980</name>
</gene>
<dbReference type="InterPro" id="IPR011013">
    <property type="entry name" value="Gal_mutarotase_sf_dom"/>
</dbReference>
<dbReference type="Gene3D" id="1.50.10.10">
    <property type="match status" value="1"/>
</dbReference>
<accession>A0A401ZGT4</accession>
<evidence type="ECO:0000259" key="1">
    <source>
        <dbReference type="Pfam" id="PF03632"/>
    </source>
</evidence>
<dbReference type="SUPFAM" id="SSF56784">
    <property type="entry name" value="HAD-like"/>
    <property type="match status" value="1"/>
</dbReference>
<dbReference type="InterPro" id="IPR003337">
    <property type="entry name" value="Trehalose_PPase"/>
</dbReference>
<dbReference type="InterPro" id="IPR005196">
    <property type="entry name" value="Glyco_hydro_65_N"/>
</dbReference>
<dbReference type="Gene3D" id="2.70.98.40">
    <property type="entry name" value="Glycoside hydrolase, family 65, N-terminal domain"/>
    <property type="match status" value="1"/>
</dbReference>
<dbReference type="AlphaFoldDB" id="A0A401ZGT4"/>
<dbReference type="FunFam" id="1.50.10.10:FF:000053">
    <property type="entry name" value="Putative glycosyl hydrolase"/>
    <property type="match status" value="1"/>
</dbReference>
<keyword evidence="4" id="KW-0378">Hydrolase</keyword>
<dbReference type="InterPro" id="IPR008928">
    <property type="entry name" value="6-hairpin_glycosidase_sf"/>
</dbReference>
<protein>
    <submittedName>
        <fullName evidence="4">Putative glycosyl hydrolase</fullName>
    </submittedName>
</protein>
<dbReference type="Pfam" id="PF03633">
    <property type="entry name" value="Glyco_hydro_65C"/>
    <property type="match status" value="1"/>
</dbReference>
<dbReference type="PANTHER" id="PTHR11051:SF8">
    <property type="entry name" value="PROTEIN-GLUCOSYLGALACTOSYLHYDROXYLYSINE GLUCOSIDASE"/>
    <property type="match status" value="1"/>
</dbReference>